<dbReference type="Proteomes" id="UP000252519">
    <property type="component" value="Unassembled WGS sequence"/>
</dbReference>
<organism evidence="4 5">
    <name type="scientific">Ancylostoma caninum</name>
    <name type="common">Dog hookworm</name>
    <dbReference type="NCBI Taxonomy" id="29170"/>
    <lineage>
        <taxon>Eukaryota</taxon>
        <taxon>Metazoa</taxon>
        <taxon>Ecdysozoa</taxon>
        <taxon>Nematoda</taxon>
        <taxon>Chromadorea</taxon>
        <taxon>Rhabditida</taxon>
        <taxon>Rhabditina</taxon>
        <taxon>Rhabditomorpha</taxon>
        <taxon>Strongyloidea</taxon>
        <taxon>Ancylostomatidae</taxon>
        <taxon>Ancylostomatinae</taxon>
        <taxon>Ancylostoma</taxon>
    </lineage>
</organism>
<dbReference type="PROSITE" id="PS50948">
    <property type="entry name" value="PAN"/>
    <property type="match status" value="2"/>
</dbReference>
<protein>
    <submittedName>
        <fullName evidence="4">PAN domain protein</fullName>
    </submittedName>
</protein>
<gene>
    <name evidence="4" type="ORF">ANCCAN_02878</name>
</gene>
<feature type="region of interest" description="Disordered" evidence="1">
    <location>
        <begin position="216"/>
        <end position="382"/>
    </location>
</feature>
<dbReference type="CDD" id="cd01099">
    <property type="entry name" value="PAN_AP_HGF"/>
    <property type="match status" value="1"/>
</dbReference>
<dbReference type="Pfam" id="PF00024">
    <property type="entry name" value="PAN_1"/>
    <property type="match status" value="2"/>
</dbReference>
<feature type="compositionally biased region" description="Low complexity" evidence="1">
    <location>
        <begin position="283"/>
        <end position="304"/>
    </location>
</feature>
<name>A0A368H3B6_ANCCA</name>
<comment type="caution">
    <text evidence="4">The sequence shown here is derived from an EMBL/GenBank/DDBJ whole genome shotgun (WGS) entry which is preliminary data.</text>
</comment>
<evidence type="ECO:0000259" key="3">
    <source>
        <dbReference type="PROSITE" id="PS50948"/>
    </source>
</evidence>
<dbReference type="PROSITE" id="PS50092">
    <property type="entry name" value="TSP1"/>
    <property type="match status" value="1"/>
</dbReference>
<evidence type="ECO:0000313" key="5">
    <source>
        <dbReference type="Proteomes" id="UP000252519"/>
    </source>
</evidence>
<feature type="chain" id="PRO_5017033747" evidence="2">
    <location>
        <begin position="21"/>
        <end position="643"/>
    </location>
</feature>
<dbReference type="SUPFAM" id="SSF82895">
    <property type="entry name" value="TSP-1 type 1 repeat"/>
    <property type="match status" value="1"/>
</dbReference>
<feature type="compositionally biased region" description="Basic and acidic residues" evidence="1">
    <location>
        <begin position="260"/>
        <end position="280"/>
    </location>
</feature>
<feature type="domain" description="Apple" evidence="3">
    <location>
        <begin position="130"/>
        <end position="210"/>
    </location>
</feature>
<dbReference type="STRING" id="29170.A0A368H3B6"/>
<proteinExistence type="predicted"/>
<feature type="signal peptide" evidence="2">
    <location>
        <begin position="1"/>
        <end position="20"/>
    </location>
</feature>
<feature type="compositionally biased region" description="Acidic residues" evidence="1">
    <location>
        <begin position="348"/>
        <end position="363"/>
    </location>
</feature>
<dbReference type="GO" id="GO:0009653">
    <property type="term" value="P:anatomical structure morphogenesis"/>
    <property type="evidence" value="ECO:0007669"/>
    <property type="project" value="TreeGrafter"/>
</dbReference>
<feature type="compositionally biased region" description="Low complexity" evidence="1">
    <location>
        <begin position="216"/>
        <end position="231"/>
    </location>
</feature>
<dbReference type="SMART" id="SM00473">
    <property type="entry name" value="PAN_AP"/>
    <property type="match status" value="2"/>
</dbReference>
<dbReference type="PANTHER" id="PTHR47327">
    <property type="entry name" value="FI18240P1-RELATED"/>
    <property type="match status" value="1"/>
</dbReference>
<feature type="compositionally biased region" description="Basic and acidic residues" evidence="1">
    <location>
        <begin position="408"/>
        <end position="425"/>
    </location>
</feature>
<feature type="region of interest" description="Disordered" evidence="1">
    <location>
        <begin position="404"/>
        <end position="471"/>
    </location>
</feature>
<feature type="compositionally biased region" description="Basic and acidic residues" evidence="1">
    <location>
        <begin position="373"/>
        <end position="382"/>
    </location>
</feature>
<dbReference type="InterPro" id="IPR003609">
    <property type="entry name" value="Pan_app"/>
</dbReference>
<feature type="compositionally biased region" description="Basic and acidic residues" evidence="1">
    <location>
        <begin position="232"/>
        <end position="249"/>
    </location>
</feature>
<dbReference type="Gene3D" id="3.50.4.10">
    <property type="entry name" value="Hepatocyte Growth Factor"/>
    <property type="match status" value="2"/>
</dbReference>
<accession>A0A368H3B6</accession>
<keyword evidence="5" id="KW-1185">Reference proteome</keyword>
<evidence type="ECO:0000313" key="4">
    <source>
        <dbReference type="EMBL" id="RCN51091.1"/>
    </source>
</evidence>
<dbReference type="SUPFAM" id="SSF57414">
    <property type="entry name" value="Hairpin loop containing domain-like"/>
    <property type="match status" value="2"/>
</dbReference>
<dbReference type="EMBL" id="JOJR01000017">
    <property type="protein sequence ID" value="RCN51091.1"/>
    <property type="molecule type" value="Genomic_DNA"/>
</dbReference>
<sequence>MQLVTASLLSLLALTHLACAADKPLIIENGAVCENKATGFFVVDNTILGTTDSIVYKDTPEEDCLNTCSTNRDRYGRSILCASFVYDHVSFTCTIFKEKAKPEGKADAVQAVGKRYFEKVCLGDAVPVECADSQFIRADDSVLIGFARNVTLVETMEQCVEQCVKEQDCKSAMYFYEEGECITNTESALSKPSSFAKEENEKVVYFQNGCLTKLQSQETTTTSTEPSTTTESAEKSEEFDAAPEKEHADLTTAQPSEDTNSEKETEAQAKSKEETEHGEEVTEPATEPTTTSAESTTSAEISSVPPTSVISEKTSEEEEADETTSAESTPTTTTEFVGATESERGEKLDEEDEDYGGEDENGDVETITSSDRSSIEKLDKKGEKASYIKQVLFSFKKHPKNFASKTAKISDKRVEEKEKAPKEDIPTGETPADETMASNGSSLEEETGESLVTDEGGEPVEGQTSPLDKKKHLSIKRVLESAEKEDSQEYPTYFSEWSDWTPCTKGGERQIRRRKCLDLRRCLGALMQVRNCPAVLPEAVQSGPIESVRSVIEVPRIPEYDDADGNQFDARSSPVVQQSSETVWSPWLGVCQPTTALQWAKHPATATCNTFNNKVDIVIFDNSRSMTKIDICYSLGGAIHLPG</sequence>
<reference evidence="4 5" key="1">
    <citation type="submission" date="2014-10" db="EMBL/GenBank/DDBJ databases">
        <title>Draft genome of the hookworm Ancylostoma caninum.</title>
        <authorList>
            <person name="Mitreva M."/>
        </authorList>
    </citation>
    <scope>NUCLEOTIDE SEQUENCE [LARGE SCALE GENOMIC DNA]</scope>
    <source>
        <strain evidence="4 5">Baltimore</strain>
    </source>
</reference>
<feature type="domain" description="Apple" evidence="3">
    <location>
        <begin position="33"/>
        <end position="121"/>
    </location>
</feature>
<dbReference type="PANTHER" id="PTHR47327:SF4">
    <property type="entry name" value="APPLE DOMAIN-CONTAINING PROTEIN-RELATED"/>
    <property type="match status" value="1"/>
</dbReference>
<keyword evidence="2" id="KW-0732">Signal</keyword>
<evidence type="ECO:0000256" key="2">
    <source>
        <dbReference type="SAM" id="SignalP"/>
    </source>
</evidence>
<dbReference type="InterPro" id="IPR036383">
    <property type="entry name" value="TSP1_rpt_sf"/>
</dbReference>
<dbReference type="InterPro" id="IPR052774">
    <property type="entry name" value="Celegans_DevNeuronal_Protein"/>
</dbReference>
<evidence type="ECO:0000256" key="1">
    <source>
        <dbReference type="SAM" id="MobiDB-lite"/>
    </source>
</evidence>
<feature type="compositionally biased region" description="Acidic residues" evidence="1">
    <location>
        <begin position="315"/>
        <end position="324"/>
    </location>
</feature>
<dbReference type="AlphaFoldDB" id="A0A368H3B6"/>
<dbReference type="OrthoDB" id="5867217at2759"/>
<feature type="compositionally biased region" description="Low complexity" evidence="1">
    <location>
        <begin position="325"/>
        <end position="335"/>
    </location>
</feature>
<dbReference type="InterPro" id="IPR000884">
    <property type="entry name" value="TSP1_rpt"/>
</dbReference>